<comment type="caution">
    <text evidence="2">The sequence shown here is derived from an EMBL/GenBank/DDBJ whole genome shotgun (WGS) entry which is preliminary data.</text>
</comment>
<evidence type="ECO:0000313" key="2">
    <source>
        <dbReference type="EMBL" id="MCH8616263.1"/>
    </source>
</evidence>
<accession>A0ABS9VNI7</accession>
<reference evidence="2 3" key="1">
    <citation type="submission" date="2022-03" db="EMBL/GenBank/DDBJ databases">
        <authorList>
            <person name="Jo J.-H."/>
            <person name="Im W.-T."/>
        </authorList>
    </citation>
    <scope>NUCLEOTIDE SEQUENCE [LARGE SCALE GENOMIC DNA]</scope>
    <source>
        <strain evidence="2 3">SM33</strain>
    </source>
</reference>
<evidence type="ECO:0000256" key="1">
    <source>
        <dbReference type="SAM" id="SignalP"/>
    </source>
</evidence>
<feature type="signal peptide" evidence="1">
    <location>
        <begin position="1"/>
        <end position="24"/>
    </location>
</feature>
<dbReference type="EMBL" id="JAKZHW010000001">
    <property type="protein sequence ID" value="MCH8616263.1"/>
    <property type="molecule type" value="Genomic_DNA"/>
</dbReference>
<dbReference type="RefSeq" id="WP_241447066.1">
    <property type="nucleotide sequence ID" value="NZ_JAKZHW010000001.1"/>
</dbReference>
<feature type="chain" id="PRO_5045091019" evidence="1">
    <location>
        <begin position="25"/>
        <end position="242"/>
    </location>
</feature>
<sequence>MRRGARVWTFAAAALALAGAAAIAVTSRDASRAVSPRPENERPPLLLVTSLPLVFAEEFTLKSGGSPALQALDSRYHVVPIGTTDPASLRQAKLLLMAHPLAQPAEDLVALDDWVRQGGRILLLADPRLDWPSERPLGDKLRPPPAFADTGLLLHWGLRLQPPEQSSVEQRSLGSRTIQTASPGALIGACQIAADRLVAHCRIGKGRATVIADADFLNVERFGDEGSSNLQALLAELGRLEH</sequence>
<keyword evidence="3" id="KW-1185">Reference proteome</keyword>
<gene>
    <name evidence="2" type="ORF">LZ016_09140</name>
</gene>
<keyword evidence="1" id="KW-0732">Signal</keyword>
<organism evidence="2 3">
    <name type="scientific">Sphingomonas telluris</name>
    <dbReference type="NCBI Taxonomy" id="2907998"/>
    <lineage>
        <taxon>Bacteria</taxon>
        <taxon>Pseudomonadati</taxon>
        <taxon>Pseudomonadota</taxon>
        <taxon>Alphaproteobacteria</taxon>
        <taxon>Sphingomonadales</taxon>
        <taxon>Sphingomonadaceae</taxon>
        <taxon>Sphingomonas</taxon>
    </lineage>
</organism>
<proteinExistence type="predicted"/>
<protein>
    <submittedName>
        <fullName evidence="2">GldG family protein</fullName>
    </submittedName>
</protein>
<dbReference type="Proteomes" id="UP001203058">
    <property type="component" value="Unassembled WGS sequence"/>
</dbReference>
<evidence type="ECO:0000313" key="3">
    <source>
        <dbReference type="Proteomes" id="UP001203058"/>
    </source>
</evidence>
<name>A0ABS9VNI7_9SPHN</name>